<dbReference type="AlphaFoldDB" id="A0A6A4FI26"/>
<dbReference type="EMBL" id="QXFT01000758">
    <property type="protein sequence ID" value="KAE9336381.1"/>
    <property type="molecule type" value="Genomic_DNA"/>
</dbReference>
<gene>
    <name evidence="2" type="ORF">PR003_g12534</name>
</gene>
<keyword evidence="3" id="KW-1185">Reference proteome</keyword>
<comment type="caution">
    <text evidence="2">The sequence shown here is derived from an EMBL/GenBank/DDBJ whole genome shotgun (WGS) entry which is preliminary data.</text>
</comment>
<organism evidence="2 3">
    <name type="scientific">Phytophthora rubi</name>
    <dbReference type="NCBI Taxonomy" id="129364"/>
    <lineage>
        <taxon>Eukaryota</taxon>
        <taxon>Sar</taxon>
        <taxon>Stramenopiles</taxon>
        <taxon>Oomycota</taxon>
        <taxon>Peronosporomycetes</taxon>
        <taxon>Peronosporales</taxon>
        <taxon>Peronosporaceae</taxon>
        <taxon>Phytophthora</taxon>
    </lineage>
</organism>
<sequence length="173" mass="19230">MDQTDVYCDVGSKTTVDFVGVTRVPVNGGGKCSYRCMTALLAFADGRMLPHFEFAGEPDNDVYNEVKTYCEPGVATFSVQTKAVLILDCLKVYKYATMWQRLAETGTRTLYVPVGCTSMAQSLGVGIMSPFKSSLQARYTALYPKSPPPRKAWERCYDMFQRSVTGLWSRPAV</sequence>
<accession>A0A6A4FI26</accession>
<proteinExistence type="predicted"/>
<reference evidence="2 3" key="1">
    <citation type="submission" date="2018-08" db="EMBL/GenBank/DDBJ databases">
        <title>Genomic investigation of the strawberry pathogen Phytophthora fragariae indicates pathogenicity is determined by transcriptional variation in three key races.</title>
        <authorList>
            <person name="Adams T.M."/>
            <person name="Armitage A.D."/>
            <person name="Sobczyk M.K."/>
            <person name="Bates H.J."/>
            <person name="Dunwell J.M."/>
            <person name="Nellist C.F."/>
            <person name="Harrison R.J."/>
        </authorList>
    </citation>
    <scope>NUCLEOTIDE SEQUENCE [LARGE SCALE GENOMIC DNA]</scope>
    <source>
        <strain evidence="2 3">SCRP333</strain>
    </source>
</reference>
<protein>
    <recommendedName>
        <fullName evidence="1">DDE-1 domain-containing protein</fullName>
    </recommendedName>
</protein>
<dbReference type="InterPro" id="IPR004875">
    <property type="entry name" value="DDE_SF_endonuclease_dom"/>
</dbReference>
<feature type="domain" description="DDE-1" evidence="1">
    <location>
        <begin position="78"/>
        <end position="139"/>
    </location>
</feature>
<name>A0A6A4FI26_9STRA</name>
<dbReference type="Proteomes" id="UP000434957">
    <property type="component" value="Unassembled WGS sequence"/>
</dbReference>
<dbReference type="Pfam" id="PF03184">
    <property type="entry name" value="DDE_1"/>
    <property type="match status" value="1"/>
</dbReference>
<evidence type="ECO:0000313" key="3">
    <source>
        <dbReference type="Proteomes" id="UP000434957"/>
    </source>
</evidence>
<evidence type="ECO:0000313" key="2">
    <source>
        <dbReference type="EMBL" id="KAE9336381.1"/>
    </source>
</evidence>
<evidence type="ECO:0000259" key="1">
    <source>
        <dbReference type="Pfam" id="PF03184"/>
    </source>
</evidence>
<dbReference type="GO" id="GO:0003676">
    <property type="term" value="F:nucleic acid binding"/>
    <property type="evidence" value="ECO:0007669"/>
    <property type="project" value="InterPro"/>
</dbReference>